<dbReference type="Proteomes" id="UP001500864">
    <property type="component" value="Unassembled WGS sequence"/>
</dbReference>
<keyword evidence="1" id="KW-0472">Membrane</keyword>
<dbReference type="EMBL" id="BAABIZ010000023">
    <property type="protein sequence ID" value="GAA5110475.1"/>
    <property type="molecule type" value="Genomic_DNA"/>
</dbReference>
<protein>
    <submittedName>
        <fullName evidence="2">Uncharacterized protein</fullName>
    </submittedName>
</protein>
<keyword evidence="1" id="KW-1133">Transmembrane helix</keyword>
<name>A0ABP9NA90_9HYPH</name>
<keyword evidence="1" id="KW-0812">Transmembrane</keyword>
<accession>A0ABP9NA90</accession>
<evidence type="ECO:0000256" key="1">
    <source>
        <dbReference type="SAM" id="Phobius"/>
    </source>
</evidence>
<gene>
    <name evidence="2" type="ORF">GCM10023261_14110</name>
</gene>
<keyword evidence="3" id="KW-1185">Reference proteome</keyword>
<reference evidence="3" key="1">
    <citation type="journal article" date="2019" name="Int. J. Syst. Evol. Microbiol.">
        <title>The Global Catalogue of Microorganisms (GCM) 10K type strain sequencing project: providing services to taxonomists for standard genome sequencing and annotation.</title>
        <authorList>
            <consortium name="The Broad Institute Genomics Platform"/>
            <consortium name="The Broad Institute Genome Sequencing Center for Infectious Disease"/>
            <person name="Wu L."/>
            <person name="Ma J."/>
        </authorList>
    </citation>
    <scope>NUCLEOTIDE SEQUENCE [LARGE SCALE GENOMIC DNA]</scope>
    <source>
        <strain evidence="3">JCM 17712</strain>
    </source>
</reference>
<proteinExistence type="predicted"/>
<feature type="transmembrane region" description="Helical" evidence="1">
    <location>
        <begin position="12"/>
        <end position="39"/>
    </location>
</feature>
<evidence type="ECO:0000313" key="3">
    <source>
        <dbReference type="Proteomes" id="UP001500864"/>
    </source>
</evidence>
<organism evidence="2 3">
    <name type="scientific">Bartonella jaculi</name>
    <dbReference type="NCBI Taxonomy" id="686226"/>
    <lineage>
        <taxon>Bacteria</taxon>
        <taxon>Pseudomonadati</taxon>
        <taxon>Pseudomonadota</taxon>
        <taxon>Alphaproteobacteria</taxon>
        <taxon>Hyphomicrobiales</taxon>
        <taxon>Bartonellaceae</taxon>
        <taxon>Bartonella</taxon>
    </lineage>
</organism>
<sequence length="61" mass="7108">MPHMMLEYMMGYTFICLFFAGVVLDVFLSIAVVALYYSFLKRLCAYYKVTKHLTKALKKNA</sequence>
<evidence type="ECO:0000313" key="2">
    <source>
        <dbReference type="EMBL" id="GAA5110475.1"/>
    </source>
</evidence>
<comment type="caution">
    <text evidence="2">The sequence shown here is derived from an EMBL/GenBank/DDBJ whole genome shotgun (WGS) entry which is preliminary data.</text>
</comment>